<dbReference type="EMBL" id="BK032551">
    <property type="protein sequence ID" value="DAF47171.1"/>
    <property type="molecule type" value="Genomic_DNA"/>
</dbReference>
<name>A0A8S5S8M5_9CAUD</name>
<evidence type="ECO:0000313" key="1">
    <source>
        <dbReference type="EMBL" id="DAF47171.1"/>
    </source>
</evidence>
<sequence>MSPKIKNPPMFKTEHRGICLSKPFINAFQPAAYRCS</sequence>
<accession>A0A8S5S8M5</accession>
<protein>
    <submittedName>
        <fullName evidence="1">Uncharacterized protein</fullName>
    </submittedName>
</protein>
<reference evidence="1" key="1">
    <citation type="journal article" date="2021" name="Proc. Natl. Acad. Sci. U.S.A.">
        <title>A Catalog of Tens of Thousands of Viruses from Human Metagenomes Reveals Hidden Associations with Chronic Diseases.</title>
        <authorList>
            <person name="Tisza M.J."/>
            <person name="Buck C.B."/>
        </authorList>
    </citation>
    <scope>NUCLEOTIDE SEQUENCE</scope>
    <source>
        <strain evidence="1">CtTVN2</strain>
    </source>
</reference>
<proteinExistence type="predicted"/>
<organism evidence="1">
    <name type="scientific">Caudovirales sp. ctTVN2</name>
    <dbReference type="NCBI Taxonomy" id="2827634"/>
    <lineage>
        <taxon>Viruses</taxon>
        <taxon>Duplodnaviria</taxon>
        <taxon>Heunggongvirae</taxon>
        <taxon>Uroviricota</taxon>
        <taxon>Caudoviricetes</taxon>
    </lineage>
</organism>